<name>A0A2T0GSV2_ACTMO</name>
<comment type="caution">
    <text evidence="1">The sequence shown here is derived from an EMBL/GenBank/DDBJ whole genome shotgun (WGS) entry which is preliminary data.</text>
</comment>
<organism evidence="1 2">
    <name type="scientific">Actinopolyspora mortivallis</name>
    <dbReference type="NCBI Taxonomy" id="33906"/>
    <lineage>
        <taxon>Bacteria</taxon>
        <taxon>Bacillati</taxon>
        <taxon>Actinomycetota</taxon>
        <taxon>Actinomycetes</taxon>
        <taxon>Actinopolysporales</taxon>
        <taxon>Actinopolysporaceae</taxon>
        <taxon>Actinopolyspora</taxon>
    </lineage>
</organism>
<dbReference type="Proteomes" id="UP000239352">
    <property type="component" value="Unassembled WGS sequence"/>
</dbReference>
<dbReference type="STRING" id="1050202.GCA_000384035_00498"/>
<gene>
    <name evidence="1" type="ORF">CEP50_16760</name>
</gene>
<sequence>MTATQTYHYWLPVPDRTGYRWTRHAFRGKRWDGRTAETSVCNIQCAMAQPSELDWFQAPTCQECTKILLGEQP</sequence>
<protein>
    <submittedName>
        <fullName evidence="1">Uncharacterized protein</fullName>
    </submittedName>
</protein>
<evidence type="ECO:0000313" key="1">
    <source>
        <dbReference type="EMBL" id="PRW62180.1"/>
    </source>
</evidence>
<dbReference type="EMBL" id="PVSR01000039">
    <property type="protein sequence ID" value="PRW62180.1"/>
    <property type="molecule type" value="Genomic_DNA"/>
</dbReference>
<dbReference type="AlphaFoldDB" id="A0A2T0GSV2"/>
<dbReference type="InParanoid" id="A0A2T0GSV2"/>
<proteinExistence type="predicted"/>
<dbReference type="RefSeq" id="WP_106114893.1">
    <property type="nucleotide sequence ID" value="NZ_PVSR01000039.1"/>
</dbReference>
<evidence type="ECO:0000313" key="2">
    <source>
        <dbReference type="Proteomes" id="UP000239352"/>
    </source>
</evidence>
<keyword evidence="2" id="KW-1185">Reference proteome</keyword>
<accession>A0A2T0GSV2</accession>
<reference evidence="1 2" key="1">
    <citation type="submission" date="2018-03" db="EMBL/GenBank/DDBJ databases">
        <title>Actinopolyspora mortivallis from Sahara, screening for active biomolecules.</title>
        <authorList>
            <person name="Selama O."/>
            <person name="Wellington E.M.H."/>
            <person name="Hacene H."/>
        </authorList>
    </citation>
    <scope>NUCLEOTIDE SEQUENCE [LARGE SCALE GENOMIC DNA]</scope>
    <source>
        <strain evidence="1 2">M5A</strain>
    </source>
</reference>